<keyword evidence="4 11" id="KW-0808">Transferase</keyword>
<evidence type="ECO:0000256" key="7">
    <source>
        <dbReference type="ARBA" id="ARBA00022777"/>
    </source>
</evidence>
<comment type="subunit">
    <text evidence="11">Monomer.</text>
</comment>
<dbReference type="HAMAP" id="MF_01497">
    <property type="entry name" value="SrkA_kinase"/>
    <property type="match status" value="1"/>
</dbReference>
<keyword evidence="9 11" id="KW-0460">Magnesium</keyword>
<gene>
    <name evidence="11" type="primary">srkA</name>
    <name evidence="13" type="ordered locus">Spica_2811</name>
</gene>
<dbReference type="InterPro" id="IPR011009">
    <property type="entry name" value="Kinase-like_dom_sf"/>
</dbReference>
<dbReference type="STRING" id="744872.Spica_2811"/>
<dbReference type="EC" id="2.7.11.1" evidence="11"/>
<evidence type="ECO:0000256" key="2">
    <source>
        <dbReference type="ARBA" id="ARBA00022527"/>
    </source>
</evidence>
<dbReference type="OrthoDB" id="5392197at2"/>
<name>F8F2C4_GRAC1</name>
<dbReference type="HOGENOM" id="CLU_054715_0_0_12"/>
<dbReference type="InterPro" id="IPR002575">
    <property type="entry name" value="Aminoglycoside_PTrfase"/>
</dbReference>
<feature type="active site" evidence="11">
    <location>
        <position position="233"/>
    </location>
</feature>
<comment type="catalytic activity">
    <reaction evidence="11">
        <text>L-threonyl-[protein] + ATP = O-phospho-L-threonyl-[protein] + ADP + H(+)</text>
        <dbReference type="Rhea" id="RHEA:46608"/>
        <dbReference type="Rhea" id="RHEA-COMP:11060"/>
        <dbReference type="Rhea" id="RHEA-COMP:11605"/>
        <dbReference type="ChEBI" id="CHEBI:15378"/>
        <dbReference type="ChEBI" id="CHEBI:30013"/>
        <dbReference type="ChEBI" id="CHEBI:30616"/>
        <dbReference type="ChEBI" id="CHEBI:61977"/>
        <dbReference type="ChEBI" id="CHEBI:456216"/>
        <dbReference type="EC" id="2.7.11.1"/>
    </reaction>
</comment>
<comment type="subcellular location">
    <subcellularLocation>
        <location evidence="11">Cytoplasm</location>
    </subcellularLocation>
</comment>
<dbReference type="NCBIfam" id="NF008738">
    <property type="entry name" value="PRK11768.1"/>
    <property type="match status" value="1"/>
</dbReference>
<keyword evidence="2 11" id="KW-0723">Serine/threonine-protein kinase</keyword>
<evidence type="ECO:0000256" key="3">
    <source>
        <dbReference type="ARBA" id="ARBA00022553"/>
    </source>
</evidence>
<dbReference type="GO" id="GO:0004674">
    <property type="term" value="F:protein serine/threonine kinase activity"/>
    <property type="evidence" value="ECO:0007669"/>
    <property type="project" value="UniProtKB-UniRule"/>
</dbReference>
<evidence type="ECO:0000313" key="14">
    <source>
        <dbReference type="Proteomes" id="UP000000503"/>
    </source>
</evidence>
<dbReference type="Gene3D" id="1.20.1270.170">
    <property type="match status" value="1"/>
</dbReference>
<keyword evidence="5 11" id="KW-0479">Metal-binding</keyword>
<evidence type="ECO:0000256" key="11">
    <source>
        <dbReference type="HAMAP-Rule" id="MF_01497"/>
    </source>
</evidence>
<feature type="site" description="ATP" evidence="11">
    <location>
        <position position="37"/>
    </location>
</feature>
<dbReference type="EMBL" id="CP002868">
    <property type="protein sequence ID" value="AEJ20906.1"/>
    <property type="molecule type" value="Genomic_DNA"/>
</dbReference>
<keyword evidence="10 11" id="KW-0346">Stress response</keyword>
<sequence>MRIMQAPFNCLTPDLITDSIEEAFGISLENLIYPYPSYINRVYGLQDTDDKEYVAKFYRPGRWSQQQIREEHQFLQDLYLGECPVVLPIPDQEGATLQTLNLETYNPNSDQIDELIFHFALFPKQTGRAFDPETDEDWIRLGSLAGRIHVSGRKSPKLSRYRLDAFRLKYYIDELLKAGLIPEESLSDFLFITTKAFELLKNHNESIQSMCLHGDFHRGNLIYNSETGLSIIDFDDMCEGPAVQDLWLLLPGHHRDSRRELELILEGYTEFMEFNQEELKLIEDLRFFRMIHFLHWQSQQRFDRAFYQHFPDWGNHAFWIKCIEDLQDQLLEMGG</sequence>
<dbReference type="GO" id="GO:0000287">
    <property type="term" value="F:magnesium ion binding"/>
    <property type="evidence" value="ECO:0007669"/>
    <property type="project" value="UniProtKB-UniRule"/>
</dbReference>
<comment type="catalytic activity">
    <reaction evidence="11">
        <text>L-seryl-[protein] + ATP = O-phospho-L-seryl-[protein] + ADP + H(+)</text>
        <dbReference type="Rhea" id="RHEA:17989"/>
        <dbReference type="Rhea" id="RHEA-COMP:9863"/>
        <dbReference type="Rhea" id="RHEA-COMP:11604"/>
        <dbReference type="ChEBI" id="CHEBI:15378"/>
        <dbReference type="ChEBI" id="CHEBI:29999"/>
        <dbReference type="ChEBI" id="CHEBI:30616"/>
        <dbReference type="ChEBI" id="CHEBI:83421"/>
        <dbReference type="ChEBI" id="CHEBI:456216"/>
        <dbReference type="EC" id="2.7.11.1"/>
    </reaction>
</comment>
<evidence type="ECO:0000256" key="10">
    <source>
        <dbReference type="ARBA" id="ARBA00023016"/>
    </source>
</evidence>
<evidence type="ECO:0000259" key="12">
    <source>
        <dbReference type="Pfam" id="PF01636"/>
    </source>
</evidence>
<proteinExistence type="inferred from homology"/>
<evidence type="ECO:0000256" key="4">
    <source>
        <dbReference type="ARBA" id="ARBA00022679"/>
    </source>
</evidence>
<dbReference type="GO" id="GO:0106310">
    <property type="term" value="F:protein serine kinase activity"/>
    <property type="evidence" value="ECO:0007669"/>
    <property type="project" value="RHEA"/>
</dbReference>
<evidence type="ECO:0000256" key="6">
    <source>
        <dbReference type="ARBA" id="ARBA00022741"/>
    </source>
</evidence>
<comment type="function">
    <text evidence="11">A protein kinase that phosphorylates Ser and Thr residues. Probably acts to suppress the effects of stress linked to accumulation of reactive oxygen species. Probably involved in the extracytoplasmic stress response.</text>
</comment>
<feature type="binding site" evidence="11">
    <location>
        <position position="220"/>
    </location>
    <ligand>
        <name>Mg(2+)</name>
        <dbReference type="ChEBI" id="CHEBI:18420"/>
    </ligand>
</feature>
<feature type="active site" description="Proton acceptor" evidence="11">
    <location>
        <position position="215"/>
    </location>
</feature>
<dbReference type="GO" id="GO:0005737">
    <property type="term" value="C:cytoplasm"/>
    <property type="evidence" value="ECO:0007669"/>
    <property type="project" value="UniProtKB-SubCell"/>
</dbReference>
<keyword evidence="7 11" id="KW-0418">Kinase</keyword>
<evidence type="ECO:0000256" key="9">
    <source>
        <dbReference type="ARBA" id="ARBA00022842"/>
    </source>
</evidence>
<dbReference type="Pfam" id="PF01636">
    <property type="entry name" value="APH"/>
    <property type="match status" value="1"/>
</dbReference>
<comment type="similarity">
    <text evidence="11">Belongs to the SrkA/RdoA protein kinase family.</text>
</comment>
<keyword evidence="3 11" id="KW-0597">Phosphoprotein</keyword>
<comment type="cofactor">
    <cofactor evidence="11">
        <name>Mg(2+)</name>
        <dbReference type="ChEBI" id="CHEBI:18420"/>
    </cofactor>
</comment>
<evidence type="ECO:0000256" key="5">
    <source>
        <dbReference type="ARBA" id="ARBA00022723"/>
    </source>
</evidence>
<dbReference type="GO" id="GO:0005524">
    <property type="term" value="F:ATP binding"/>
    <property type="evidence" value="ECO:0007669"/>
    <property type="project" value="UniProtKB-UniRule"/>
</dbReference>
<organism evidence="13 14">
    <name type="scientific">Gracilinema caldarium (strain ATCC 51460 / DSM 7334 / H1)</name>
    <name type="common">Treponema caldarium</name>
    <dbReference type="NCBI Taxonomy" id="744872"/>
    <lineage>
        <taxon>Bacteria</taxon>
        <taxon>Pseudomonadati</taxon>
        <taxon>Spirochaetota</taxon>
        <taxon>Spirochaetia</taxon>
        <taxon>Spirochaetales</taxon>
        <taxon>Breznakiellaceae</taxon>
        <taxon>Gracilinema</taxon>
    </lineage>
</organism>
<dbReference type="PANTHER" id="PTHR39573">
    <property type="entry name" value="STRESS RESPONSE KINASE A"/>
    <property type="match status" value="1"/>
</dbReference>
<dbReference type="eggNOG" id="COG2334">
    <property type="taxonomic scope" value="Bacteria"/>
</dbReference>
<feature type="domain" description="Aminoglycoside phosphotransferase" evidence="12">
    <location>
        <begin position="38"/>
        <end position="274"/>
    </location>
</feature>
<reference evidence="14" key="1">
    <citation type="journal article" date="2013" name="Stand. Genomic Sci.">
        <title>Genome sequence of the thermophilic fresh-water bacterium Spirochaeta caldaria type strain (H1(T)), reclassification of Spirochaeta caldaria, Spirochaeta stenostrepta, and Spirochaeta zuelzerae in the genus Treponema as Treponema caldaria comb. nov., Treponema stenostrepta comb. nov., and Treponema zuelzerae comb. nov., and emendation of the genus Treponema.</title>
        <authorList>
            <person name="Abt B."/>
            <person name="Goker M."/>
            <person name="Scheuner C."/>
            <person name="Han C."/>
            <person name="Lu M."/>
            <person name="Misra M."/>
            <person name="Lapidus A."/>
            <person name="Nolan M."/>
            <person name="Lucas S."/>
            <person name="Hammon N."/>
            <person name="Deshpande S."/>
            <person name="Cheng J.F."/>
            <person name="Tapia R."/>
            <person name="Goodwin L.A."/>
            <person name="Pitluck S."/>
            <person name="Liolios K."/>
            <person name="Pagani I."/>
            <person name="Ivanova N."/>
            <person name="Mavromatis K."/>
            <person name="Mikhailova N."/>
            <person name="Huntemann M."/>
            <person name="Pati A."/>
            <person name="Chen A."/>
            <person name="Palaniappan K."/>
            <person name="Land M."/>
            <person name="Hauser L."/>
            <person name="Jeffries C.D."/>
            <person name="Rohde M."/>
            <person name="Spring S."/>
            <person name="Gronow S."/>
            <person name="Detter J.C."/>
            <person name="Bristow J."/>
            <person name="Eisen J.A."/>
            <person name="Markowitz V."/>
            <person name="Hugenholtz P."/>
            <person name="Kyrpides N.C."/>
            <person name="Woyke T."/>
            <person name="Klenk H.P."/>
        </authorList>
    </citation>
    <scope>NUCLEOTIDE SEQUENCE</scope>
    <source>
        <strain evidence="14">ATCC 51460 / DSM 7334 / H1</strain>
    </source>
</reference>
<protein>
    <recommendedName>
        <fullName evidence="11">Stress response kinase A</fullName>
        <ecNumber evidence="11">2.7.11.1</ecNumber>
    </recommendedName>
    <alternativeName>
        <fullName evidence="11">Serine/threonine-protein kinase SrkA</fullName>
    </alternativeName>
</protein>
<dbReference type="KEGG" id="scd:Spica_2811"/>
<evidence type="ECO:0000313" key="13">
    <source>
        <dbReference type="EMBL" id="AEJ20906.1"/>
    </source>
</evidence>
<dbReference type="PANTHER" id="PTHR39573:SF1">
    <property type="entry name" value="STRESS RESPONSE KINASE A"/>
    <property type="match status" value="1"/>
</dbReference>
<dbReference type="Proteomes" id="UP000000503">
    <property type="component" value="Chromosome"/>
</dbReference>
<feature type="binding site" evidence="11">
    <location>
        <position position="233"/>
    </location>
    <ligand>
        <name>Mg(2+)</name>
        <dbReference type="ChEBI" id="CHEBI:18420"/>
    </ligand>
</feature>
<dbReference type="Gene3D" id="3.30.200.70">
    <property type="match status" value="1"/>
</dbReference>
<accession>F8F2C4</accession>
<keyword evidence="1 11" id="KW-0963">Cytoplasm</keyword>
<dbReference type="InterPro" id="IPR032882">
    <property type="entry name" value="SrkA/RdoA"/>
</dbReference>
<keyword evidence="6 11" id="KW-0547">Nucleotide-binding</keyword>
<dbReference type="Gene3D" id="1.10.510.10">
    <property type="entry name" value="Transferase(Phosphotransferase) domain 1"/>
    <property type="match status" value="1"/>
</dbReference>
<evidence type="ECO:0000256" key="1">
    <source>
        <dbReference type="ARBA" id="ARBA00022490"/>
    </source>
</evidence>
<keyword evidence="14" id="KW-1185">Reference proteome</keyword>
<dbReference type="AlphaFoldDB" id="F8F2C4"/>
<dbReference type="SUPFAM" id="SSF56112">
    <property type="entry name" value="Protein kinase-like (PK-like)"/>
    <property type="match status" value="1"/>
</dbReference>
<keyword evidence="8 11" id="KW-0067">ATP-binding</keyword>
<evidence type="ECO:0000256" key="8">
    <source>
        <dbReference type="ARBA" id="ARBA00022840"/>
    </source>
</evidence>